<dbReference type="EMBL" id="SORZ01000002">
    <property type="protein sequence ID" value="TPW33818.1"/>
    <property type="molecule type" value="Genomic_DNA"/>
</dbReference>
<name>A0A506UKH5_9PROT</name>
<evidence type="ECO:0000313" key="3">
    <source>
        <dbReference type="Proteomes" id="UP000315037"/>
    </source>
</evidence>
<accession>A0A506UKH5</accession>
<keyword evidence="1" id="KW-0812">Transmembrane</keyword>
<organism evidence="2 3">
    <name type="scientific">Oecophyllibacter saccharovorans</name>
    <dbReference type="NCBI Taxonomy" id="2558360"/>
    <lineage>
        <taxon>Bacteria</taxon>
        <taxon>Pseudomonadati</taxon>
        <taxon>Pseudomonadota</taxon>
        <taxon>Alphaproteobacteria</taxon>
        <taxon>Acetobacterales</taxon>
        <taxon>Acetobacteraceae</taxon>
        <taxon>Oecophyllibacter</taxon>
    </lineage>
</organism>
<protein>
    <submittedName>
        <fullName evidence="2">Uncharacterized protein</fullName>
    </submittedName>
</protein>
<dbReference type="Proteomes" id="UP000315037">
    <property type="component" value="Unassembled WGS sequence"/>
</dbReference>
<comment type="caution">
    <text evidence="2">The sequence shown here is derived from an EMBL/GenBank/DDBJ whole genome shotgun (WGS) entry which is preliminary data.</text>
</comment>
<keyword evidence="1" id="KW-1133">Transmembrane helix</keyword>
<keyword evidence="1" id="KW-0472">Membrane</keyword>
<gene>
    <name evidence="2" type="ORF">E3202_04260</name>
</gene>
<feature type="transmembrane region" description="Helical" evidence="1">
    <location>
        <begin position="12"/>
        <end position="36"/>
    </location>
</feature>
<dbReference type="AlphaFoldDB" id="A0A506UKH5"/>
<dbReference type="OrthoDB" id="9999780at2"/>
<keyword evidence="3" id="KW-1185">Reference proteome</keyword>
<sequence>MMQLLDLMDDLVTASTALAGLILVFMGAIVSAYEAYAPADQEKVKARYWQRACFSLTGLIMALASCVTALVAKGLNSPWLALLTLILFAFTLITVLVTSCFYVREIR</sequence>
<evidence type="ECO:0000313" key="2">
    <source>
        <dbReference type="EMBL" id="TPW33818.1"/>
    </source>
</evidence>
<evidence type="ECO:0000256" key="1">
    <source>
        <dbReference type="SAM" id="Phobius"/>
    </source>
</evidence>
<reference evidence="2 3" key="1">
    <citation type="submission" date="2019-03" db="EMBL/GenBank/DDBJ databases">
        <title>The complete genome sequence of Neokomagataea sp. Jb2 NBRC113641.</title>
        <authorList>
            <person name="Chua K.-O."/>
            <person name="Chan K.-G."/>
            <person name="See-Too W.-S."/>
        </authorList>
    </citation>
    <scope>NUCLEOTIDE SEQUENCE [LARGE SCALE GENOMIC DNA]</scope>
    <source>
        <strain evidence="2 3">Jb2</strain>
    </source>
</reference>
<feature type="transmembrane region" description="Helical" evidence="1">
    <location>
        <begin position="48"/>
        <end position="72"/>
    </location>
</feature>
<dbReference type="RefSeq" id="WP_141451100.1">
    <property type="nucleotide sequence ID" value="NZ_CP038143.1"/>
</dbReference>
<proteinExistence type="predicted"/>
<feature type="transmembrane region" description="Helical" evidence="1">
    <location>
        <begin position="78"/>
        <end position="103"/>
    </location>
</feature>